<accession>A0AAC9AMV2</accession>
<dbReference type="GO" id="GO:0004617">
    <property type="term" value="F:phosphoglycerate dehydrogenase activity"/>
    <property type="evidence" value="ECO:0007669"/>
    <property type="project" value="UniProtKB-ARBA"/>
</dbReference>
<dbReference type="InterPro" id="IPR045865">
    <property type="entry name" value="ACT-like_dom_sf"/>
</dbReference>
<dbReference type="EMBL" id="CP015970">
    <property type="protein sequence ID" value="AOZ45840.1"/>
    <property type="molecule type" value="Genomic_DNA"/>
</dbReference>
<dbReference type="NCBIfam" id="NF008759">
    <property type="entry name" value="PRK11790.1"/>
    <property type="match status" value="1"/>
</dbReference>
<dbReference type="FunFam" id="3.40.50.720:FF:000041">
    <property type="entry name" value="D-3-phosphoglycerate dehydrogenase"/>
    <property type="match status" value="1"/>
</dbReference>
<dbReference type="CDD" id="cd04901">
    <property type="entry name" value="ACT_3PGDH"/>
    <property type="match status" value="1"/>
</dbReference>
<gene>
    <name evidence="11" type="ORF">A8L58_02965</name>
    <name evidence="10" type="ORF">AXH35_01500</name>
</gene>
<dbReference type="Gene3D" id="3.30.70.260">
    <property type="match status" value="1"/>
</dbReference>
<evidence type="ECO:0000256" key="3">
    <source>
        <dbReference type="ARBA" id="ARBA00023002"/>
    </source>
</evidence>
<dbReference type="AlphaFoldDB" id="A0AAC9AMV2"/>
<evidence type="ECO:0000259" key="9">
    <source>
        <dbReference type="Pfam" id="PF22629"/>
    </source>
</evidence>
<dbReference type="InterPro" id="IPR029752">
    <property type="entry name" value="D-isomer_DH_CS1"/>
</dbReference>
<evidence type="ECO:0000256" key="5">
    <source>
        <dbReference type="ARBA" id="ARBA00029440"/>
    </source>
</evidence>
<keyword evidence="3 6" id="KW-0560">Oxidoreductase</keyword>
<dbReference type="CDD" id="cd12176">
    <property type="entry name" value="PGDH_3"/>
    <property type="match status" value="1"/>
</dbReference>
<evidence type="ECO:0000313" key="13">
    <source>
        <dbReference type="Proteomes" id="UP000178666"/>
    </source>
</evidence>
<dbReference type="Pfam" id="PF22629">
    <property type="entry name" value="ACT_AHAS_ss"/>
    <property type="match status" value="1"/>
</dbReference>
<keyword evidence="4" id="KW-0520">NAD</keyword>
<name>A0AAC9AMV2_9ACTN</name>
<evidence type="ECO:0000259" key="7">
    <source>
        <dbReference type="Pfam" id="PF00389"/>
    </source>
</evidence>
<dbReference type="EMBL" id="CP014352">
    <property type="protein sequence ID" value="AMS04347.1"/>
    <property type="molecule type" value="Genomic_DNA"/>
</dbReference>
<evidence type="ECO:0000256" key="4">
    <source>
        <dbReference type="ARBA" id="ARBA00023027"/>
    </source>
</evidence>
<proteinExistence type="inferred from homology"/>
<evidence type="ECO:0000256" key="6">
    <source>
        <dbReference type="RuleBase" id="RU003719"/>
    </source>
</evidence>
<dbReference type="InterPro" id="IPR050857">
    <property type="entry name" value="D-2-hydroxyacid_DH"/>
</dbReference>
<evidence type="ECO:0000313" key="12">
    <source>
        <dbReference type="Proteomes" id="UP000075221"/>
    </source>
</evidence>
<dbReference type="RefSeq" id="WP_062818858.1">
    <property type="nucleotide sequence ID" value="NZ_CP014352.1"/>
</dbReference>
<dbReference type="InterPro" id="IPR036291">
    <property type="entry name" value="NAD(P)-bd_dom_sf"/>
</dbReference>
<dbReference type="InterPro" id="IPR054480">
    <property type="entry name" value="AHAS_small-like_ACT"/>
</dbReference>
<dbReference type="PROSITE" id="PS00065">
    <property type="entry name" value="D_2_HYDROXYACID_DH_1"/>
    <property type="match status" value="1"/>
</dbReference>
<dbReference type="PANTHER" id="PTHR42789:SF1">
    <property type="entry name" value="D-ISOMER SPECIFIC 2-HYDROXYACID DEHYDROGENASE FAMILY PROTEIN (AFU_ORTHOLOGUE AFUA_6G10090)"/>
    <property type="match status" value="1"/>
</dbReference>
<dbReference type="PANTHER" id="PTHR42789">
    <property type="entry name" value="D-ISOMER SPECIFIC 2-HYDROXYACID DEHYDROGENASE FAMILY PROTEIN (AFU_ORTHOLOGUE AFUA_6G10090)"/>
    <property type="match status" value="1"/>
</dbReference>
<evidence type="ECO:0000313" key="10">
    <source>
        <dbReference type="EMBL" id="AMS04347.1"/>
    </source>
</evidence>
<dbReference type="InterPro" id="IPR006140">
    <property type="entry name" value="D-isomer_DH_NAD-bd"/>
</dbReference>
<evidence type="ECO:0000259" key="8">
    <source>
        <dbReference type="Pfam" id="PF02826"/>
    </source>
</evidence>
<comment type="pathway">
    <text evidence="5">Amino-acid biosynthesis.</text>
</comment>
<dbReference type="Proteomes" id="UP000178666">
    <property type="component" value="Chromosome"/>
</dbReference>
<dbReference type="GO" id="GO:0006564">
    <property type="term" value="P:L-serine biosynthetic process"/>
    <property type="evidence" value="ECO:0007669"/>
    <property type="project" value="UniProtKB-ARBA"/>
</dbReference>
<organism evidence="10 12">
    <name type="scientific">Acidipropionibacterium acidipropionici</name>
    <dbReference type="NCBI Taxonomy" id="1748"/>
    <lineage>
        <taxon>Bacteria</taxon>
        <taxon>Bacillati</taxon>
        <taxon>Actinomycetota</taxon>
        <taxon>Actinomycetes</taxon>
        <taxon>Propionibacteriales</taxon>
        <taxon>Propionibacteriaceae</taxon>
        <taxon>Acidipropionibacterium</taxon>
    </lineage>
</organism>
<dbReference type="GO" id="GO:0051287">
    <property type="term" value="F:NAD binding"/>
    <property type="evidence" value="ECO:0007669"/>
    <property type="project" value="InterPro"/>
</dbReference>
<dbReference type="Proteomes" id="UP000075221">
    <property type="component" value="Chromosome"/>
</dbReference>
<evidence type="ECO:0000256" key="1">
    <source>
        <dbReference type="ARBA" id="ARBA00005854"/>
    </source>
</evidence>
<dbReference type="Pfam" id="PF00389">
    <property type="entry name" value="2-Hacid_dh"/>
    <property type="match status" value="1"/>
</dbReference>
<dbReference type="InterPro" id="IPR006139">
    <property type="entry name" value="D-isomer_2_OHA_DH_cat_dom"/>
</dbReference>
<reference evidence="11 13" key="1">
    <citation type="journal article" date="2016" name="Plant Dis.">
        <title>Improved production of propionic acid using genome shuffling.</title>
        <authorList>
            <person name="Luna-Flores C.H."/>
            <person name="Palfreyman R.W."/>
            <person name="Kromer J.O."/>
            <person name="Nielsen L.K."/>
            <person name="Marcellin E."/>
        </authorList>
    </citation>
    <scope>NUCLEOTIDE SEQUENCE [LARGE SCALE GENOMIC DNA]</scope>
    <source>
        <strain evidence="11 13">F3E8</strain>
    </source>
</reference>
<comment type="similarity">
    <text evidence="1 6">Belongs to the D-isomer specific 2-hydroxyacid dehydrogenase family.</text>
</comment>
<dbReference type="Pfam" id="PF02826">
    <property type="entry name" value="2-Hacid_dh_C"/>
    <property type="match status" value="1"/>
</dbReference>
<feature type="domain" description="D-isomer specific 2-hydroxyacid dehydrogenase NAD-binding" evidence="8">
    <location>
        <begin position="108"/>
        <end position="284"/>
    </location>
</feature>
<dbReference type="GO" id="GO:0047545">
    <property type="term" value="F:(S)-2-hydroxyglutarate dehydrogenase activity"/>
    <property type="evidence" value="ECO:0007669"/>
    <property type="project" value="UniProtKB-ARBA"/>
</dbReference>
<dbReference type="SUPFAM" id="SSF55021">
    <property type="entry name" value="ACT-like"/>
    <property type="match status" value="1"/>
</dbReference>
<evidence type="ECO:0000313" key="11">
    <source>
        <dbReference type="EMBL" id="AOZ45840.1"/>
    </source>
</evidence>
<evidence type="ECO:0000256" key="2">
    <source>
        <dbReference type="ARBA" id="ARBA00022605"/>
    </source>
</evidence>
<keyword evidence="13" id="KW-1185">Reference proteome</keyword>
<reference evidence="10 12" key="2">
    <citation type="submission" date="2016-02" db="EMBL/GenBank/DDBJ databases">
        <title>Complete Genome Sequence of Propionibacterium acidipropionici ATCC 55737.</title>
        <authorList>
            <person name="Luna Flores C.H."/>
            <person name="Nielsen L.K."/>
            <person name="Marcellin E."/>
        </authorList>
    </citation>
    <scope>NUCLEOTIDE SEQUENCE [LARGE SCALE GENOMIC DNA]</scope>
    <source>
        <strain evidence="10 12">ATCC 55737</strain>
    </source>
</reference>
<feature type="domain" description="Acetolactate synthase small subunit-like ACT" evidence="9">
    <location>
        <begin position="331"/>
        <end position="378"/>
    </location>
</feature>
<protein>
    <submittedName>
        <fullName evidence="10">D-3-phosphoglycerate dehydrogenase</fullName>
    </submittedName>
</protein>
<sequence length="396" mass="42516">MKALLLENIHDEAVRTLRSEGYEVERLSKALGEDELIEALEGVDLLGVRSRTNITRKVVEARGDSLTAVGAFCIGTNQLDLDALSGAGVAAFNAPYSNTRSVVELVLGEIIALARRLGDRNTQMHHGVWRKSAAGSHEIRGRKLGIVGYGNIGSQLSVVAEAMGMRVWFYDVADKLPLGNARKCDSLEELLQTVETVSIHVDGRPENRGMIGAAEFEAMRPRTLFLNLSRGGVVDVDALAENLRTGHIAGAAVDVFPTEPKSGDEPFVSPLTQLDNVVLTPHVGGSTQEAQVDIGRYVANKLIDYAENASTSMSVNLPDIAPAPANGTRIGHLHRNVPGVMATINRLIADYGGNVTYQALATRDDLGYAVLDIAETDRGLLAEVAHLDATIRARVL</sequence>
<dbReference type="SUPFAM" id="SSF51735">
    <property type="entry name" value="NAD(P)-binding Rossmann-fold domains"/>
    <property type="match status" value="1"/>
</dbReference>
<keyword evidence="2" id="KW-0028">Amino-acid biosynthesis</keyword>
<feature type="domain" description="D-isomer specific 2-hydroxyacid dehydrogenase catalytic" evidence="7">
    <location>
        <begin position="4"/>
        <end position="316"/>
    </location>
</feature>
<dbReference type="SUPFAM" id="SSF52283">
    <property type="entry name" value="Formate/glycerate dehydrogenase catalytic domain-like"/>
    <property type="match status" value="1"/>
</dbReference>
<dbReference type="Gene3D" id="3.40.50.720">
    <property type="entry name" value="NAD(P)-binding Rossmann-like Domain"/>
    <property type="match status" value="2"/>
</dbReference>